<name>N0DKR4_LOTJA</name>
<accession>N0DKR4</accession>
<sequence>MEEPSREEADTTTINNNTQMIPQVLQVLQALKQASHDIQHSSSSSSDDHSPAINALLQLHTTLSTDSPLSHHLHRLKTLLDSLHNAKGIRSFLTRPLSAHSISRVAASIEAELQAWIDRETTQTLSRSLTNNHDLLLLLPLLTQLIDRVNQGFDREFQNLVLTMKLFSSLESLLFDEKCQQPVREHAGMAIAALIRFNKDVFVGQVLMGPTVRALVSMASVDSLDVLCSLVKSIRSPFVDEIESNGEIPKIIALLGSDDLQLTVLAVEVVLEIGYFGRKEAIEAMMKEGVVEKLVELQRLEVEGGGGGMRHPFASCVAMFAVQLDVGEGLRQREKRALKPEILERVRKASLSDAESATIVAEVLWGSSP</sequence>
<proteinExistence type="evidence at transcript level"/>
<dbReference type="SUPFAM" id="SSF48371">
    <property type="entry name" value="ARM repeat"/>
    <property type="match status" value="1"/>
</dbReference>
<protein>
    <submittedName>
        <fullName evidence="1">Uncharacterized protein</fullName>
    </submittedName>
</protein>
<gene>
    <name evidence="1" type="primary">LjTDF-5</name>
</gene>
<dbReference type="PANTHER" id="PTHR35834:SF2">
    <property type="entry name" value="ATAXIN-10 DOMAIN-CONTAINING PROTEIN"/>
    <property type="match status" value="1"/>
</dbReference>
<reference evidence="1" key="1">
    <citation type="journal article" date="2013" name="Plant Mol. Biol. Rep.">
        <title>Molecular Characterization of a Novel Armadillo Repeat-Like Protein Gene Differentially Induced by High-Salt Stress and Dehydration from the Model Legume Lotus Japonicus.</title>
        <authorList>
            <person name="Kojima T."/>
            <person name="Kinoshita M."/>
            <person name="Yamada T."/>
            <person name="Umezaki S."/>
            <person name="Iwaizako M."/>
            <person name="Saito Y."/>
            <person name="Noguchi K."/>
            <person name="Takahara H."/>
        </authorList>
    </citation>
    <scope>NUCLEOTIDE SEQUENCE</scope>
</reference>
<dbReference type="OrthoDB" id="779821at2759"/>
<dbReference type="EMBL" id="AB674750">
    <property type="protein sequence ID" value="BAN14783.1"/>
    <property type="molecule type" value="mRNA"/>
</dbReference>
<dbReference type="InterPro" id="IPR016024">
    <property type="entry name" value="ARM-type_fold"/>
</dbReference>
<organism evidence="1">
    <name type="scientific">Lotus japonicus</name>
    <name type="common">Lotus corniculatus var. japonicus</name>
    <dbReference type="NCBI Taxonomy" id="34305"/>
    <lineage>
        <taxon>Eukaryota</taxon>
        <taxon>Viridiplantae</taxon>
        <taxon>Streptophyta</taxon>
        <taxon>Embryophyta</taxon>
        <taxon>Tracheophyta</taxon>
        <taxon>Spermatophyta</taxon>
        <taxon>Magnoliopsida</taxon>
        <taxon>eudicotyledons</taxon>
        <taxon>Gunneridae</taxon>
        <taxon>Pentapetalae</taxon>
        <taxon>rosids</taxon>
        <taxon>fabids</taxon>
        <taxon>Fabales</taxon>
        <taxon>Fabaceae</taxon>
        <taxon>Papilionoideae</taxon>
        <taxon>50 kb inversion clade</taxon>
        <taxon>NPAAA clade</taxon>
        <taxon>Hologalegina</taxon>
        <taxon>robinioid clade</taxon>
        <taxon>Loteae</taxon>
        <taxon>Lotus</taxon>
    </lineage>
</organism>
<dbReference type="PANTHER" id="PTHR35834">
    <property type="entry name" value="ARMADILLO-TYPE FOLD PROTEIN-RELATED"/>
    <property type="match status" value="1"/>
</dbReference>
<dbReference type="AlphaFoldDB" id="N0DKR4"/>
<dbReference type="InterPro" id="IPR011989">
    <property type="entry name" value="ARM-like"/>
</dbReference>
<dbReference type="Gene3D" id="1.25.10.10">
    <property type="entry name" value="Leucine-rich Repeat Variant"/>
    <property type="match status" value="1"/>
</dbReference>
<evidence type="ECO:0000313" key="1">
    <source>
        <dbReference type="EMBL" id="BAN14783.1"/>
    </source>
</evidence>